<dbReference type="NCBIfam" id="TIGR01068">
    <property type="entry name" value="thioredoxin"/>
    <property type="match status" value="1"/>
</dbReference>
<dbReference type="InterPro" id="IPR017937">
    <property type="entry name" value="Thioredoxin_CS"/>
</dbReference>
<evidence type="ECO:0000256" key="4">
    <source>
        <dbReference type="ARBA" id="ARBA00022982"/>
    </source>
</evidence>
<accession>A0A2K2FF83</accession>
<dbReference type="InterPro" id="IPR013766">
    <property type="entry name" value="Thioredoxin_domain"/>
</dbReference>
<organism evidence="12 13">
    <name type="scientific">Clostridium thermosuccinogenes</name>
    <dbReference type="NCBI Taxonomy" id="84032"/>
    <lineage>
        <taxon>Bacteria</taxon>
        <taxon>Bacillati</taxon>
        <taxon>Bacillota</taxon>
        <taxon>Clostridia</taxon>
        <taxon>Eubacteriales</taxon>
        <taxon>Clostridiaceae</taxon>
        <taxon>Clostridium</taxon>
    </lineage>
</organism>
<dbReference type="PRINTS" id="PR00421">
    <property type="entry name" value="THIOREDOXIN"/>
</dbReference>
<sequence length="109" mass="12136">MASEKIIVISDSNFEQEVLQSDKPVLVDFWAQWCGPCRAVSPIMDELAEDYDGKAKVAKVNVDEQGEIANRYKIMSIPTVMVFKGGQMVEKVIGARSKSEYAGLIDKHL</sequence>
<evidence type="ECO:0000256" key="1">
    <source>
        <dbReference type="ARBA" id="ARBA00008987"/>
    </source>
</evidence>
<keyword evidence="5 10" id="KW-1015">Disulfide bond</keyword>
<evidence type="ECO:0000256" key="10">
    <source>
        <dbReference type="PIRSR" id="PIRSR000077-4"/>
    </source>
</evidence>
<dbReference type="Pfam" id="PF00085">
    <property type="entry name" value="Thioredoxin"/>
    <property type="match status" value="1"/>
</dbReference>
<dbReference type="AlphaFoldDB" id="A0A2K2FF83"/>
<evidence type="ECO:0000259" key="11">
    <source>
        <dbReference type="PROSITE" id="PS51352"/>
    </source>
</evidence>
<feature type="active site" description="Nucleophile" evidence="9">
    <location>
        <position position="37"/>
    </location>
</feature>
<dbReference type="GO" id="GO:0015035">
    <property type="term" value="F:protein-disulfide reductase activity"/>
    <property type="evidence" value="ECO:0007669"/>
    <property type="project" value="UniProtKB-UniRule"/>
</dbReference>
<feature type="disulfide bond" description="Redox-active" evidence="10">
    <location>
        <begin position="34"/>
        <end position="37"/>
    </location>
</feature>
<proteinExistence type="inferred from homology"/>
<evidence type="ECO:0000313" key="12">
    <source>
        <dbReference type="EMBL" id="PNT99477.1"/>
    </source>
</evidence>
<dbReference type="InterPro" id="IPR036249">
    <property type="entry name" value="Thioredoxin-like_sf"/>
</dbReference>
<dbReference type="KEGG" id="cthd:CDO33_14695"/>
<evidence type="ECO:0000256" key="5">
    <source>
        <dbReference type="ARBA" id="ARBA00023157"/>
    </source>
</evidence>
<dbReference type="Gene3D" id="3.40.30.10">
    <property type="entry name" value="Glutaredoxin"/>
    <property type="match status" value="1"/>
</dbReference>
<evidence type="ECO:0000313" key="13">
    <source>
        <dbReference type="Proteomes" id="UP000236151"/>
    </source>
</evidence>
<comment type="caution">
    <text evidence="12">The sequence shown here is derived from an EMBL/GenBank/DDBJ whole genome shotgun (WGS) entry which is preliminary data.</text>
</comment>
<dbReference type="CDD" id="cd02947">
    <property type="entry name" value="TRX_family"/>
    <property type="match status" value="1"/>
</dbReference>
<dbReference type="EMBL" id="NIOJ01000018">
    <property type="protein sequence ID" value="PNT99477.1"/>
    <property type="molecule type" value="Genomic_DNA"/>
</dbReference>
<dbReference type="PROSITE" id="PS51352">
    <property type="entry name" value="THIOREDOXIN_2"/>
    <property type="match status" value="1"/>
</dbReference>
<evidence type="ECO:0000256" key="7">
    <source>
        <dbReference type="NCBIfam" id="TIGR01068"/>
    </source>
</evidence>
<evidence type="ECO:0000256" key="2">
    <source>
        <dbReference type="ARBA" id="ARBA00020570"/>
    </source>
</evidence>
<evidence type="ECO:0000256" key="9">
    <source>
        <dbReference type="PIRSR" id="PIRSR000077-1"/>
    </source>
</evidence>
<feature type="site" description="Contributes to redox potential value" evidence="9">
    <location>
        <position position="36"/>
    </location>
</feature>
<dbReference type="FunFam" id="3.40.30.10:FF:000001">
    <property type="entry name" value="Thioredoxin"/>
    <property type="match status" value="1"/>
</dbReference>
<dbReference type="GO" id="GO:0045454">
    <property type="term" value="P:cell redox homeostasis"/>
    <property type="evidence" value="ECO:0007669"/>
    <property type="project" value="TreeGrafter"/>
</dbReference>
<keyword evidence="13" id="KW-1185">Reference proteome</keyword>
<dbReference type="GO" id="GO:0005829">
    <property type="term" value="C:cytosol"/>
    <property type="evidence" value="ECO:0007669"/>
    <property type="project" value="TreeGrafter"/>
</dbReference>
<dbReference type="PANTHER" id="PTHR45663:SF11">
    <property type="entry name" value="GEO12009P1"/>
    <property type="match status" value="1"/>
</dbReference>
<dbReference type="InterPro" id="IPR005746">
    <property type="entry name" value="Thioredoxin"/>
</dbReference>
<dbReference type="SUPFAM" id="SSF52833">
    <property type="entry name" value="Thioredoxin-like"/>
    <property type="match status" value="1"/>
</dbReference>
<feature type="domain" description="Thioredoxin" evidence="11">
    <location>
        <begin position="1"/>
        <end position="109"/>
    </location>
</feature>
<name>A0A2K2FF83_9CLOT</name>
<evidence type="ECO:0000256" key="6">
    <source>
        <dbReference type="ARBA" id="ARBA00023284"/>
    </source>
</evidence>
<dbReference type="PANTHER" id="PTHR45663">
    <property type="entry name" value="GEO12009P1"/>
    <property type="match status" value="1"/>
</dbReference>
<protein>
    <recommendedName>
        <fullName evidence="2 7">Thioredoxin</fullName>
    </recommendedName>
</protein>
<keyword evidence="3" id="KW-0813">Transport</keyword>
<feature type="active site" description="Nucleophile" evidence="9">
    <location>
        <position position="34"/>
    </location>
</feature>
<evidence type="ECO:0000256" key="8">
    <source>
        <dbReference type="PIRNR" id="PIRNR000077"/>
    </source>
</evidence>
<keyword evidence="4" id="KW-0249">Electron transport</keyword>
<gene>
    <name evidence="12" type="primary">trxA</name>
    <name evidence="12" type="ORF">CDQ84_08400</name>
</gene>
<comment type="similarity">
    <text evidence="1 8">Belongs to the thioredoxin family.</text>
</comment>
<dbReference type="PROSITE" id="PS00194">
    <property type="entry name" value="THIOREDOXIN_1"/>
    <property type="match status" value="1"/>
</dbReference>
<evidence type="ECO:0000256" key="3">
    <source>
        <dbReference type="ARBA" id="ARBA00022448"/>
    </source>
</evidence>
<feature type="site" description="Contributes to redox potential value" evidence="9">
    <location>
        <position position="35"/>
    </location>
</feature>
<reference evidence="12 13" key="1">
    <citation type="submission" date="2017-06" db="EMBL/GenBank/DDBJ databases">
        <title>Investigating the central metabolism of Clostridium thermosuccinogenes.</title>
        <authorList>
            <person name="Koendjbiharie J.G."/>
            <person name="van Kranenburg R."/>
        </authorList>
    </citation>
    <scope>NUCLEOTIDE SEQUENCE [LARGE SCALE GENOMIC DNA]</scope>
    <source>
        <strain evidence="12 13">DSM 5806</strain>
    </source>
</reference>
<feature type="site" description="Deprotonates C-terminal active site Cys" evidence="9">
    <location>
        <position position="28"/>
    </location>
</feature>
<dbReference type="PIRSF" id="PIRSF000077">
    <property type="entry name" value="Thioredoxin"/>
    <property type="match status" value="1"/>
</dbReference>
<keyword evidence="6 10" id="KW-0676">Redox-active center</keyword>
<dbReference type="Proteomes" id="UP000236151">
    <property type="component" value="Unassembled WGS sequence"/>
</dbReference>
<dbReference type="OrthoDB" id="9790390at2"/>
<dbReference type="RefSeq" id="WP_103081292.1">
    <property type="nucleotide sequence ID" value="NZ_CP021850.1"/>
</dbReference>